<accession>A0A3M0Z050</accession>
<evidence type="ECO:0000256" key="3">
    <source>
        <dbReference type="ARBA" id="ARBA00044632"/>
    </source>
</evidence>
<evidence type="ECO:0000313" key="6">
    <source>
        <dbReference type="Proteomes" id="UP000269410"/>
    </source>
</evidence>
<dbReference type="EC" id="4.2.99.18" evidence="2"/>
<feature type="domain" description="HhH-GPD" evidence="4">
    <location>
        <begin position="113"/>
        <end position="273"/>
    </location>
</feature>
<name>A0A3M0Z050_9BACT</name>
<dbReference type="InterPro" id="IPR052054">
    <property type="entry name" value="Oxidative_DNA_repair_enzyme"/>
</dbReference>
<dbReference type="AlphaFoldDB" id="A0A3M0Z050"/>
<comment type="catalytic activity">
    <reaction evidence="3">
        <text>2'-deoxyribonucleotide-(2'-deoxyribose 5'-phosphate)-2'-deoxyribonucleotide-DNA = a 3'-end 2'-deoxyribonucleotide-(2,3-dehydro-2,3-deoxyribose 5'-phosphate)-DNA + a 5'-end 5'-phospho-2'-deoxyribonucleoside-DNA + H(+)</text>
        <dbReference type="Rhea" id="RHEA:66592"/>
        <dbReference type="Rhea" id="RHEA-COMP:13180"/>
        <dbReference type="Rhea" id="RHEA-COMP:16897"/>
        <dbReference type="Rhea" id="RHEA-COMP:17067"/>
        <dbReference type="ChEBI" id="CHEBI:15378"/>
        <dbReference type="ChEBI" id="CHEBI:136412"/>
        <dbReference type="ChEBI" id="CHEBI:157695"/>
        <dbReference type="ChEBI" id="CHEBI:167181"/>
        <dbReference type="EC" id="4.2.99.18"/>
    </reaction>
</comment>
<dbReference type="PANTHER" id="PTHR10242">
    <property type="entry name" value="8-OXOGUANINE DNA GLYCOSYLASE"/>
    <property type="match status" value="1"/>
</dbReference>
<evidence type="ECO:0000256" key="2">
    <source>
        <dbReference type="ARBA" id="ARBA00012720"/>
    </source>
</evidence>
<reference evidence="5 6" key="1">
    <citation type="submission" date="2018-10" db="EMBL/GenBank/DDBJ databases">
        <title>Thermophilic Lithotrophy and Phototrophy in an Intertidal, Iron-rich, Geothermal Spring.</title>
        <authorList>
            <person name="Ward L.M."/>
            <person name="Idei A."/>
            <person name="Nakagawa M."/>
            <person name="Ueno Y."/>
            <person name="Fischer W."/>
            <person name="Mcglynn S.E."/>
        </authorList>
    </citation>
    <scope>NUCLEOTIDE SEQUENCE [LARGE SCALE GENOMIC DNA]</scope>
    <source>
        <strain evidence="5">J137</strain>
    </source>
</reference>
<gene>
    <name evidence="5" type="ORF">D6810_02025</name>
</gene>
<sequence length="279" mass="32828">MTQWNKIELEHNINLESSIEGGQIFNWFKIADFYIILFSDWAIKIKSKNNFLFWQSYPKKDNIEKAVKFLNLEVLSTLEKYKSDMNIKKAIGAIGKLLLFRQNYEQATISFILSARQNIKNIRKQSLKLSSEYGAKIKIDENKFFLFPKIEVLAKQNETSLRNLKIGYKSSYIIHAAKMIHENCDNFKNLSLENKYCFIKTLKGVGNKIADCVSVFSLGDYSKVPIDVWAKRAIIKLYGAKEQQSYSYYQSYYRKIFPVESAYPAQYIFEFFRRFNNEK</sequence>
<evidence type="ECO:0000313" key="5">
    <source>
        <dbReference type="EMBL" id="RMD77094.1"/>
    </source>
</evidence>
<evidence type="ECO:0000256" key="1">
    <source>
        <dbReference type="ARBA" id="ARBA00010679"/>
    </source>
</evidence>
<dbReference type="EMBL" id="RFKV01000065">
    <property type="protein sequence ID" value="RMD77094.1"/>
    <property type="molecule type" value="Genomic_DNA"/>
</dbReference>
<comment type="caution">
    <text evidence="5">The sequence shown here is derived from an EMBL/GenBank/DDBJ whole genome shotgun (WGS) entry which is preliminary data.</text>
</comment>
<dbReference type="Gene3D" id="1.10.340.30">
    <property type="entry name" value="Hypothetical protein, domain 2"/>
    <property type="match status" value="1"/>
</dbReference>
<protein>
    <recommendedName>
        <fullName evidence="2">DNA-(apurinic or apyrimidinic site) lyase</fullName>
        <ecNumber evidence="2">4.2.99.18</ecNumber>
    </recommendedName>
</protein>
<organism evidence="5 6">
    <name type="scientific">Candidatus Dojkabacteria bacterium</name>
    <dbReference type="NCBI Taxonomy" id="2099670"/>
    <lineage>
        <taxon>Bacteria</taxon>
        <taxon>Candidatus Dojkabacteria</taxon>
    </lineage>
</organism>
<dbReference type="SUPFAM" id="SSF48150">
    <property type="entry name" value="DNA-glycosylase"/>
    <property type="match status" value="1"/>
</dbReference>
<dbReference type="Pfam" id="PF00730">
    <property type="entry name" value="HhH-GPD"/>
    <property type="match status" value="1"/>
</dbReference>
<dbReference type="PANTHER" id="PTHR10242:SF2">
    <property type="entry name" value="N-GLYCOSYLASE_DNA LYASE"/>
    <property type="match status" value="1"/>
</dbReference>
<proteinExistence type="inferred from homology"/>
<evidence type="ECO:0000259" key="4">
    <source>
        <dbReference type="SMART" id="SM00478"/>
    </source>
</evidence>
<dbReference type="GO" id="GO:0006284">
    <property type="term" value="P:base-excision repair"/>
    <property type="evidence" value="ECO:0007669"/>
    <property type="project" value="InterPro"/>
</dbReference>
<dbReference type="GO" id="GO:0140078">
    <property type="term" value="F:class I DNA-(apurinic or apyrimidinic site) endonuclease activity"/>
    <property type="evidence" value="ECO:0007669"/>
    <property type="project" value="UniProtKB-EC"/>
</dbReference>
<dbReference type="InterPro" id="IPR011257">
    <property type="entry name" value="DNA_glycosylase"/>
</dbReference>
<dbReference type="Proteomes" id="UP000269410">
    <property type="component" value="Unassembled WGS sequence"/>
</dbReference>
<dbReference type="SMART" id="SM00478">
    <property type="entry name" value="ENDO3c"/>
    <property type="match status" value="1"/>
</dbReference>
<dbReference type="Gene3D" id="1.10.1670.10">
    <property type="entry name" value="Helix-hairpin-Helix base-excision DNA repair enzymes (C-terminal)"/>
    <property type="match status" value="1"/>
</dbReference>
<dbReference type="SUPFAM" id="SSF55945">
    <property type="entry name" value="TATA-box binding protein-like"/>
    <property type="match status" value="1"/>
</dbReference>
<dbReference type="InterPro" id="IPR003265">
    <property type="entry name" value="HhH-GPD_domain"/>
</dbReference>
<comment type="similarity">
    <text evidence="1">Belongs to the type-1 OGG1 family.</text>
</comment>
<dbReference type="InterPro" id="IPR023170">
    <property type="entry name" value="HhH_base_excis_C"/>
</dbReference>